<protein>
    <submittedName>
        <fullName evidence="1">Uncharacterized protein</fullName>
    </submittedName>
</protein>
<evidence type="ECO:0000313" key="1">
    <source>
        <dbReference type="EMBL" id="ACR34158.1"/>
    </source>
</evidence>
<organism evidence="1">
    <name type="scientific">Zea mays</name>
    <name type="common">Maize</name>
    <dbReference type="NCBI Taxonomy" id="4577"/>
    <lineage>
        <taxon>Eukaryota</taxon>
        <taxon>Viridiplantae</taxon>
        <taxon>Streptophyta</taxon>
        <taxon>Embryophyta</taxon>
        <taxon>Tracheophyta</taxon>
        <taxon>Spermatophyta</taxon>
        <taxon>Magnoliopsida</taxon>
        <taxon>Liliopsida</taxon>
        <taxon>Poales</taxon>
        <taxon>Poaceae</taxon>
        <taxon>PACMAD clade</taxon>
        <taxon>Panicoideae</taxon>
        <taxon>Andropogonodae</taxon>
        <taxon>Andropogoneae</taxon>
        <taxon>Tripsacinae</taxon>
        <taxon>Zea</taxon>
    </lineage>
</organism>
<dbReference type="EMBL" id="BT083805">
    <property type="protein sequence ID" value="ACR34158.1"/>
    <property type="molecule type" value="mRNA"/>
</dbReference>
<proteinExistence type="evidence at transcript level"/>
<sequence length="82" mass="8987">MLELRAPRDRVSIEHLLGYSTLRDRAPLLQQTNMPWTRTSAARCSLPVPGASTAHSLPPGARRACRLWPPPSVPLLPAALPE</sequence>
<name>C4IZ08_MAIZE</name>
<dbReference type="AlphaFoldDB" id="C4IZ08"/>
<accession>C4IZ08</accession>
<reference evidence="1" key="1">
    <citation type="journal article" date="2009" name="PLoS Genet.">
        <title>Sequencing, mapping, and analysis of 27,455 maize full-length cDNAs.</title>
        <authorList>
            <person name="Soderlund C."/>
            <person name="Descour A."/>
            <person name="Kudrna D."/>
            <person name="Bomhoff M."/>
            <person name="Boyd L."/>
            <person name="Currie J."/>
            <person name="Angelova A."/>
            <person name="Collura K."/>
            <person name="Wissotski M."/>
            <person name="Ashley E."/>
            <person name="Morrow D."/>
            <person name="Fernandes J."/>
            <person name="Walbot V."/>
            <person name="Yu Y."/>
        </authorList>
    </citation>
    <scope>NUCLEOTIDE SEQUENCE</scope>
    <source>
        <strain evidence="1">B73</strain>
    </source>
</reference>